<feature type="transmembrane region" description="Helical" evidence="6">
    <location>
        <begin position="140"/>
        <end position="158"/>
    </location>
</feature>
<dbReference type="GO" id="GO:0042773">
    <property type="term" value="P:ATP synthesis coupled electron transport"/>
    <property type="evidence" value="ECO:0007669"/>
    <property type="project" value="InterPro"/>
</dbReference>
<feature type="transmembrane region" description="Helical" evidence="6">
    <location>
        <begin position="410"/>
        <end position="434"/>
    </location>
</feature>
<feature type="transmembrane region" description="Helical" evidence="6">
    <location>
        <begin position="507"/>
        <end position="528"/>
    </location>
</feature>
<dbReference type="InterPro" id="IPR001750">
    <property type="entry name" value="ND/Mrp_TM"/>
</dbReference>
<dbReference type="GO" id="GO:0015990">
    <property type="term" value="P:electron transport coupled proton transport"/>
    <property type="evidence" value="ECO:0007669"/>
    <property type="project" value="TreeGrafter"/>
</dbReference>
<dbReference type="Gene3D" id="1.20.5.2700">
    <property type="match status" value="1"/>
</dbReference>
<feature type="transmembrane region" description="Helical" evidence="6">
    <location>
        <begin position="371"/>
        <end position="390"/>
    </location>
</feature>
<evidence type="ECO:0000313" key="10">
    <source>
        <dbReference type="Proteomes" id="UP000063234"/>
    </source>
</evidence>
<keyword evidence="2 5" id="KW-0812">Transmembrane</keyword>
<dbReference type="KEGG" id="ttk:TST_0209"/>
<dbReference type="InterPro" id="IPR018393">
    <property type="entry name" value="NADHpl_OxRdtase_5_subgr"/>
</dbReference>
<dbReference type="GO" id="GO:0003954">
    <property type="term" value="F:NADH dehydrogenase activity"/>
    <property type="evidence" value="ECO:0007669"/>
    <property type="project" value="TreeGrafter"/>
</dbReference>
<protein>
    <submittedName>
        <fullName evidence="9">NADH-quinone oxidoreductase subunit L</fullName>
        <ecNumber evidence="9">1.6.5.3</ecNumber>
    </submittedName>
</protein>
<keyword evidence="9" id="KW-0560">Oxidoreductase</keyword>
<dbReference type="OrthoDB" id="9807568at2"/>
<dbReference type="RefSeq" id="WP_068548842.1">
    <property type="nucleotide sequence ID" value="NZ_AP013035.1"/>
</dbReference>
<dbReference type="EC" id="1.6.5.3" evidence="9"/>
<dbReference type="PANTHER" id="PTHR42829:SF2">
    <property type="entry name" value="NADH-UBIQUINONE OXIDOREDUCTASE CHAIN 5"/>
    <property type="match status" value="1"/>
</dbReference>
<dbReference type="PANTHER" id="PTHR42829">
    <property type="entry name" value="NADH-UBIQUINONE OXIDOREDUCTASE CHAIN 5"/>
    <property type="match status" value="1"/>
</dbReference>
<feature type="transmembrane region" description="Helical" evidence="6">
    <location>
        <begin position="455"/>
        <end position="473"/>
    </location>
</feature>
<keyword evidence="10" id="KW-1185">Reference proteome</keyword>
<accession>A0A0S3QRQ8</accession>
<dbReference type="EMBL" id="AP013035">
    <property type="protein sequence ID" value="BAT71018.1"/>
    <property type="molecule type" value="Genomic_DNA"/>
</dbReference>
<dbReference type="NCBIfam" id="NF005141">
    <property type="entry name" value="PRK06590.1"/>
    <property type="match status" value="1"/>
</dbReference>
<evidence type="ECO:0000259" key="7">
    <source>
        <dbReference type="Pfam" id="PF00361"/>
    </source>
</evidence>
<dbReference type="Pfam" id="PF00662">
    <property type="entry name" value="Proton_antipo_N"/>
    <property type="match status" value="1"/>
</dbReference>
<dbReference type="Proteomes" id="UP000063234">
    <property type="component" value="Chromosome"/>
</dbReference>
<evidence type="ECO:0000256" key="6">
    <source>
        <dbReference type="SAM" id="Phobius"/>
    </source>
</evidence>
<feature type="transmembrane region" description="Helical" evidence="6">
    <location>
        <begin position="116"/>
        <end position="134"/>
    </location>
</feature>
<feature type="transmembrane region" description="Helical" evidence="6">
    <location>
        <begin position="207"/>
        <end position="225"/>
    </location>
</feature>
<dbReference type="NCBIfam" id="TIGR01974">
    <property type="entry name" value="NDH_I_L"/>
    <property type="match status" value="1"/>
</dbReference>
<gene>
    <name evidence="9" type="ORF">TST_0209</name>
</gene>
<comment type="subcellular location">
    <subcellularLocation>
        <location evidence="1">Endomembrane system</location>
        <topology evidence="1">Multi-pass membrane protein</topology>
    </subcellularLocation>
    <subcellularLocation>
        <location evidence="5">Membrane</location>
        <topology evidence="5">Multi-pass membrane protein</topology>
    </subcellularLocation>
</comment>
<keyword evidence="3 6" id="KW-1133">Transmembrane helix</keyword>
<dbReference type="GO" id="GO:0016020">
    <property type="term" value="C:membrane"/>
    <property type="evidence" value="ECO:0007669"/>
    <property type="project" value="UniProtKB-SubCell"/>
</dbReference>
<dbReference type="PATRIC" id="fig|1298851.3.peg.214"/>
<feature type="transmembrane region" description="Helical" evidence="6">
    <location>
        <begin position="179"/>
        <end position="201"/>
    </location>
</feature>
<dbReference type="InterPro" id="IPR001516">
    <property type="entry name" value="Proton_antipo_N"/>
</dbReference>
<sequence length="631" mass="69514">MQKLILGVVFIPLLGAAINGIFCWKTKRKAHWIAVPAIAVPAVLSLILLTKVANGEHFDQVLYWWIAVGDFRIPIGFLLDELSVVMICTVTFIATWIHIYSIGYMDHEPDISYARYFTYLNLFVFFMLVLVLANNYLLMFVGWEGVGLCSYLLIGYWYEKMSAANAGMKAFITNRVGDFGFTIALFLLYKHLGSLVFHDVFHHAHELSVPLATLITLLLFTGATGKSAQIPLYVWLPDAMEGPTPVSSLIHAATMVTAGVYMIARSHALFNLAPFTMEVVATIGVATAMFAASMALVNNDLKRVLAFSTISQLGYMFVGVGVGAYAAGIFHLFTHAFFKGLMFLCAGSVMHALHGELDMQKMGGLIHKMKITGITFIVGALAIAGVPPLAGFWSKDSILHHAFVSGHKVVWLVGTITAGMTAFYMFRLIFLTFFGEPRDKHLYEHAHENPPVMTIPLIVLAIGSALVGLLALAPGGGFEGFVNRVVMAGHELVHHAAEHGGEGVPEIVLILLSVAVGLAGIGLAYSMYLKRVPDPVKMAQRFRPIYIVLYNRYWVDELYYYLFINPTVQGSRYILWKFVDVLIIDGIVNGVARLCSLIGAGLRKIQTGYIPDYAWLIMVGVILVCGLKILF</sequence>
<feature type="domain" description="NADH:quinone oxidoreductase/Mrp antiporter transmembrane" evidence="7">
    <location>
        <begin position="133"/>
        <end position="421"/>
    </location>
</feature>
<feature type="transmembrane region" description="Helical" evidence="6">
    <location>
        <begin position="332"/>
        <end position="350"/>
    </location>
</feature>
<feature type="transmembrane region" description="Helical" evidence="6">
    <location>
        <begin position="304"/>
        <end position="326"/>
    </location>
</feature>
<evidence type="ECO:0000256" key="4">
    <source>
        <dbReference type="ARBA" id="ARBA00023136"/>
    </source>
</evidence>
<evidence type="ECO:0000256" key="2">
    <source>
        <dbReference type="ARBA" id="ARBA00022692"/>
    </source>
</evidence>
<feature type="transmembrane region" description="Helical" evidence="6">
    <location>
        <begin position="84"/>
        <end position="104"/>
    </location>
</feature>
<proteinExistence type="predicted"/>
<dbReference type="PRINTS" id="PR01434">
    <property type="entry name" value="NADHDHGNASE5"/>
</dbReference>
<evidence type="ECO:0000256" key="3">
    <source>
        <dbReference type="ARBA" id="ARBA00022989"/>
    </source>
</evidence>
<dbReference type="PRINTS" id="PR01435">
    <property type="entry name" value="NPOXDRDTASE5"/>
</dbReference>
<feature type="transmembrane region" description="Helical" evidence="6">
    <location>
        <begin position="30"/>
        <end position="49"/>
    </location>
</feature>
<feature type="transmembrane region" description="Helical" evidence="6">
    <location>
        <begin position="246"/>
        <end position="264"/>
    </location>
</feature>
<dbReference type="STRING" id="1298851.TST_0209"/>
<evidence type="ECO:0000313" key="9">
    <source>
        <dbReference type="EMBL" id="BAT71018.1"/>
    </source>
</evidence>
<evidence type="ECO:0000256" key="1">
    <source>
        <dbReference type="ARBA" id="ARBA00004127"/>
    </source>
</evidence>
<feature type="transmembrane region" description="Helical" evidence="6">
    <location>
        <begin position="613"/>
        <end position="630"/>
    </location>
</feature>
<reference evidence="10" key="1">
    <citation type="journal article" date="2018" name="Science">
        <title>A primordial and reversible TCA cycle in a facultatively chemolithoautotrophic thermophile.</title>
        <authorList>
            <person name="Nunoura T."/>
            <person name="Chikaraishi Y."/>
            <person name="Izaki R."/>
            <person name="Suwa T."/>
            <person name="Sato T."/>
            <person name="Harada T."/>
            <person name="Mori K."/>
            <person name="Kato Y."/>
            <person name="Miyazaki M."/>
            <person name="Shimamura S."/>
            <person name="Yanagawa K."/>
            <person name="Shuto A."/>
            <person name="Ohkouchi N."/>
            <person name="Fujita N."/>
            <person name="Takaki Y."/>
            <person name="Atomi H."/>
            <person name="Takai K."/>
        </authorList>
    </citation>
    <scope>NUCLEOTIDE SEQUENCE [LARGE SCALE GENOMIC DNA]</scope>
    <source>
        <strain evidence="10">DSM 17441 / JCM 13301 / NBRC 103674 / ABI70S6</strain>
    </source>
</reference>
<dbReference type="GO" id="GO:0008137">
    <property type="term" value="F:NADH dehydrogenase (ubiquinone) activity"/>
    <property type="evidence" value="ECO:0007669"/>
    <property type="project" value="InterPro"/>
</dbReference>
<organism evidence="9 10">
    <name type="scientific">Thermosulfidibacter takaii (strain DSM 17441 / JCM 13301 / NBRC 103674 / ABI70S6)</name>
    <dbReference type="NCBI Taxonomy" id="1298851"/>
    <lineage>
        <taxon>Bacteria</taxon>
        <taxon>Pseudomonadati</taxon>
        <taxon>Thermosulfidibacterota</taxon>
        <taxon>Thermosulfidibacteria</taxon>
        <taxon>Thermosulfidibacterales</taxon>
        <taxon>Thermosulfidibacteraceae</taxon>
    </lineage>
</organism>
<evidence type="ECO:0000256" key="5">
    <source>
        <dbReference type="RuleBase" id="RU000320"/>
    </source>
</evidence>
<dbReference type="AlphaFoldDB" id="A0A0S3QRQ8"/>
<feature type="transmembrane region" description="Helical" evidence="6">
    <location>
        <begin position="276"/>
        <end position="297"/>
    </location>
</feature>
<dbReference type="GO" id="GO:0012505">
    <property type="term" value="C:endomembrane system"/>
    <property type="evidence" value="ECO:0007669"/>
    <property type="project" value="UniProtKB-SubCell"/>
</dbReference>
<dbReference type="Pfam" id="PF00361">
    <property type="entry name" value="Proton_antipo_M"/>
    <property type="match status" value="1"/>
</dbReference>
<name>A0A0S3QRQ8_THET7</name>
<dbReference type="InterPro" id="IPR003945">
    <property type="entry name" value="NU5C-like"/>
</dbReference>
<keyword evidence="4 6" id="KW-0472">Membrane</keyword>
<evidence type="ECO:0000259" key="8">
    <source>
        <dbReference type="Pfam" id="PF00662"/>
    </source>
</evidence>
<feature type="domain" description="NADH-Ubiquinone oxidoreductase (complex I) chain 5 N-terminal" evidence="8">
    <location>
        <begin position="65"/>
        <end position="117"/>
    </location>
</feature>